<evidence type="ECO:0000313" key="1">
    <source>
        <dbReference type="EMBL" id="MBR8827004.1"/>
    </source>
</evidence>
<proteinExistence type="predicted"/>
<dbReference type="InterPro" id="IPR025477">
    <property type="entry name" value="DUF4327"/>
</dbReference>
<reference evidence="1" key="1">
    <citation type="submission" date="2021-02" db="EMBL/GenBank/DDBJ databases">
        <title>Metagenome analyses of Stigonema ocellatum DSM 106950, Chlorogloea purpurea SAG 13.99 and Gomphosphaeria aponina DSM 107014.</title>
        <authorList>
            <person name="Marter P."/>
            <person name="Huang S."/>
        </authorList>
    </citation>
    <scope>NUCLEOTIDE SEQUENCE</scope>
    <source>
        <strain evidence="1">JP213</strain>
    </source>
</reference>
<sequence length="86" mass="10041">MSITILPAPVSPSSLSPIHYTLDMIRDEVRQLVEKGIVSRHQPIYTICQYIHPREWVCVECELERCDYLLRDQIADLIPAEEWDSD</sequence>
<name>A0A941GMS7_9CHRO</name>
<comment type="caution">
    <text evidence="1">The sequence shown here is derived from an EMBL/GenBank/DDBJ whole genome shotgun (WGS) entry which is preliminary data.</text>
</comment>
<organism evidence="1 2">
    <name type="scientific">Gomphosphaeria aponina SAG 52.96 = DSM 107014</name>
    <dbReference type="NCBI Taxonomy" id="1521640"/>
    <lineage>
        <taxon>Bacteria</taxon>
        <taxon>Bacillati</taxon>
        <taxon>Cyanobacteriota</taxon>
        <taxon>Cyanophyceae</taxon>
        <taxon>Oscillatoriophycideae</taxon>
        <taxon>Chroococcales</taxon>
        <taxon>Gomphosphaeriaceae</taxon>
        <taxon>Gomphosphaeria</taxon>
    </lineage>
</organism>
<evidence type="ECO:0000313" key="2">
    <source>
        <dbReference type="Proteomes" id="UP000767446"/>
    </source>
</evidence>
<dbReference type="Pfam" id="PF14217">
    <property type="entry name" value="DUF4327"/>
    <property type="match status" value="1"/>
</dbReference>
<gene>
    <name evidence="1" type="ORF">DSM107014_03700</name>
</gene>
<dbReference type="AlphaFoldDB" id="A0A941GMS7"/>
<accession>A0A941GMS7</accession>
<protein>
    <submittedName>
        <fullName evidence="1">DUF4327 family protein</fullName>
    </submittedName>
</protein>
<dbReference type="EMBL" id="JADQBC010000017">
    <property type="protein sequence ID" value="MBR8827004.1"/>
    <property type="molecule type" value="Genomic_DNA"/>
</dbReference>
<dbReference type="Proteomes" id="UP000767446">
    <property type="component" value="Unassembled WGS sequence"/>
</dbReference>